<evidence type="ECO:0008006" key="3">
    <source>
        <dbReference type="Google" id="ProtNLM"/>
    </source>
</evidence>
<keyword evidence="2" id="KW-1185">Reference proteome</keyword>
<protein>
    <recommendedName>
        <fullName evidence="3">HTH luxR-type domain-containing protein</fullName>
    </recommendedName>
</protein>
<sequence length="225" mass="24788">MNKKITIQGPAEIGETATQISLTAGQSATIGACRCGHCRVDLRIDTDELPPAIGRVTAHTGFWSLSNLSGEAPMTVTNMDDWYQYLVVEPGRRDVPVPFELAQIELAPSPNAPKVAVFGYEPQYTSQDRLVMCQSPPPRPLLDRRSTYFSVLSELCRDRLNGTMDASLPTSVEIADKLRTRYRSISPRAVDAHIKYVSEKLRLPKGAGRDALVAVVIRANLLHQS</sequence>
<accession>A0ABV8F1W9</accession>
<dbReference type="EMBL" id="JBHSBC010000021">
    <property type="protein sequence ID" value="MFC3982637.1"/>
    <property type="molecule type" value="Genomic_DNA"/>
</dbReference>
<evidence type="ECO:0000313" key="2">
    <source>
        <dbReference type="Proteomes" id="UP001595698"/>
    </source>
</evidence>
<dbReference type="RefSeq" id="WP_352012935.1">
    <property type="nucleotide sequence ID" value="NZ_JBHSBC010000021.1"/>
</dbReference>
<reference evidence="2" key="1">
    <citation type="journal article" date="2019" name="Int. J. Syst. Evol. Microbiol.">
        <title>The Global Catalogue of Microorganisms (GCM) 10K type strain sequencing project: providing services to taxonomists for standard genome sequencing and annotation.</title>
        <authorList>
            <consortium name="The Broad Institute Genomics Platform"/>
            <consortium name="The Broad Institute Genome Sequencing Center for Infectious Disease"/>
            <person name="Wu L."/>
            <person name="Ma J."/>
        </authorList>
    </citation>
    <scope>NUCLEOTIDE SEQUENCE [LARGE SCALE GENOMIC DNA]</scope>
    <source>
        <strain evidence="2">TBRC 7912</strain>
    </source>
</reference>
<dbReference type="PROSITE" id="PS51257">
    <property type="entry name" value="PROKAR_LIPOPROTEIN"/>
    <property type="match status" value="1"/>
</dbReference>
<organism evidence="1 2">
    <name type="scientific">Streptosporangium jomthongense</name>
    <dbReference type="NCBI Taxonomy" id="1193683"/>
    <lineage>
        <taxon>Bacteria</taxon>
        <taxon>Bacillati</taxon>
        <taxon>Actinomycetota</taxon>
        <taxon>Actinomycetes</taxon>
        <taxon>Streptosporangiales</taxon>
        <taxon>Streptosporangiaceae</taxon>
        <taxon>Streptosporangium</taxon>
    </lineage>
</organism>
<name>A0ABV8F1W9_9ACTN</name>
<proteinExistence type="predicted"/>
<dbReference type="Proteomes" id="UP001595698">
    <property type="component" value="Unassembled WGS sequence"/>
</dbReference>
<gene>
    <name evidence="1" type="ORF">ACFOYY_21015</name>
</gene>
<evidence type="ECO:0000313" key="1">
    <source>
        <dbReference type="EMBL" id="MFC3982637.1"/>
    </source>
</evidence>
<comment type="caution">
    <text evidence="1">The sequence shown here is derived from an EMBL/GenBank/DDBJ whole genome shotgun (WGS) entry which is preliminary data.</text>
</comment>